<dbReference type="RefSeq" id="WP_132415355.1">
    <property type="nucleotide sequence ID" value="NZ_SMKA01000374.1"/>
</dbReference>
<comment type="caution">
    <text evidence="2">The sequence shown here is derived from an EMBL/GenBank/DDBJ whole genome shotgun (WGS) entry which is preliminary data.</text>
</comment>
<evidence type="ECO:0000256" key="1">
    <source>
        <dbReference type="SAM" id="Phobius"/>
    </source>
</evidence>
<keyword evidence="1" id="KW-0472">Membrane</keyword>
<feature type="transmembrane region" description="Helical" evidence="1">
    <location>
        <begin position="146"/>
        <end position="166"/>
    </location>
</feature>
<accession>A0A4R4NZQ3</accession>
<dbReference type="AlphaFoldDB" id="A0A4R4NZQ3"/>
<feature type="transmembrane region" description="Helical" evidence="1">
    <location>
        <begin position="187"/>
        <end position="211"/>
    </location>
</feature>
<keyword evidence="1" id="KW-0812">Transmembrane</keyword>
<dbReference type="Proteomes" id="UP000295075">
    <property type="component" value="Unassembled WGS sequence"/>
</dbReference>
<organism evidence="2 3">
    <name type="scientific">Kribbella albertanoniae</name>
    <dbReference type="NCBI Taxonomy" id="1266829"/>
    <lineage>
        <taxon>Bacteria</taxon>
        <taxon>Bacillati</taxon>
        <taxon>Actinomycetota</taxon>
        <taxon>Actinomycetes</taxon>
        <taxon>Propionibacteriales</taxon>
        <taxon>Kribbellaceae</taxon>
        <taxon>Kribbella</taxon>
    </lineage>
</organism>
<proteinExistence type="predicted"/>
<protein>
    <submittedName>
        <fullName evidence="2">Uncharacterized protein</fullName>
    </submittedName>
</protein>
<sequence length="256" mass="27662">MSSALADQTAALPPGITNGLRLRRVLTAMQVGSRPMMLAYWGAMLVVFMAAGLIVQFLTDGIGNSIWDYGTQSPKYFSMAVGISLVPAYINAMVAQGVTRRMFSVAASIFLTVAALLTSVLWVVGYQIERVVYDWQGWSQAMENQHLFTSTSQVGLIFAEFVLLVVSHEATGWLLGVTFYRLGFWRGLAMIPLSLVPAAATEFLLVAQWLGGPLSALGYQRPPLALAVPVVAIVTALGLYAGHRILQPMPLKPAKG</sequence>
<evidence type="ECO:0000313" key="3">
    <source>
        <dbReference type="Proteomes" id="UP000295075"/>
    </source>
</evidence>
<dbReference type="EMBL" id="SMKA01000374">
    <property type="protein sequence ID" value="TDC14674.1"/>
    <property type="molecule type" value="Genomic_DNA"/>
</dbReference>
<reference evidence="2 3" key="1">
    <citation type="submission" date="2019-03" db="EMBL/GenBank/DDBJ databases">
        <title>Draft genome sequences of novel Actinobacteria.</title>
        <authorList>
            <person name="Sahin N."/>
            <person name="Ay H."/>
            <person name="Saygin H."/>
        </authorList>
    </citation>
    <scope>NUCLEOTIDE SEQUENCE [LARGE SCALE GENOMIC DNA]</scope>
    <source>
        <strain evidence="2 3">JCM 30547</strain>
    </source>
</reference>
<evidence type="ECO:0000313" key="2">
    <source>
        <dbReference type="EMBL" id="TDC14674.1"/>
    </source>
</evidence>
<gene>
    <name evidence="2" type="ORF">E1261_41810</name>
</gene>
<dbReference type="OrthoDB" id="5181393at2"/>
<feature type="transmembrane region" description="Helical" evidence="1">
    <location>
        <begin position="77"/>
        <end position="95"/>
    </location>
</feature>
<feature type="transmembrane region" description="Helical" evidence="1">
    <location>
        <begin position="102"/>
        <end position="126"/>
    </location>
</feature>
<keyword evidence="1" id="KW-1133">Transmembrane helix</keyword>
<keyword evidence="3" id="KW-1185">Reference proteome</keyword>
<feature type="transmembrane region" description="Helical" evidence="1">
    <location>
        <begin position="223"/>
        <end position="242"/>
    </location>
</feature>
<name>A0A4R4NZQ3_9ACTN</name>
<feature type="transmembrane region" description="Helical" evidence="1">
    <location>
        <begin position="38"/>
        <end position="57"/>
    </location>
</feature>